<proteinExistence type="inferred from homology"/>
<accession>A0ABU7H2Y7</accession>
<evidence type="ECO:0000313" key="6">
    <source>
        <dbReference type="Proteomes" id="UP001337681"/>
    </source>
</evidence>
<dbReference type="GO" id="GO:0016757">
    <property type="term" value="F:glycosyltransferase activity"/>
    <property type="evidence" value="ECO:0007669"/>
    <property type="project" value="UniProtKB-KW"/>
</dbReference>
<keyword evidence="3 5" id="KW-0808">Transferase</keyword>
<evidence type="ECO:0000256" key="3">
    <source>
        <dbReference type="ARBA" id="ARBA00022679"/>
    </source>
</evidence>
<dbReference type="InterPro" id="IPR029044">
    <property type="entry name" value="Nucleotide-diphossugar_trans"/>
</dbReference>
<dbReference type="CDD" id="cd04186">
    <property type="entry name" value="GT_2_like_c"/>
    <property type="match status" value="1"/>
</dbReference>
<dbReference type="EMBL" id="JAZDQU010000002">
    <property type="protein sequence ID" value="MEE1885606.1"/>
    <property type="molecule type" value="Genomic_DNA"/>
</dbReference>
<dbReference type="PANTHER" id="PTHR43179:SF12">
    <property type="entry name" value="GALACTOFURANOSYLTRANSFERASE GLFT2"/>
    <property type="match status" value="1"/>
</dbReference>
<dbReference type="Proteomes" id="UP001337681">
    <property type="component" value="Unassembled WGS sequence"/>
</dbReference>
<dbReference type="PANTHER" id="PTHR43179">
    <property type="entry name" value="RHAMNOSYLTRANSFERASE WBBL"/>
    <property type="match status" value="1"/>
</dbReference>
<evidence type="ECO:0000313" key="5">
    <source>
        <dbReference type="EMBL" id="MEE1885606.1"/>
    </source>
</evidence>
<dbReference type="InterPro" id="IPR001173">
    <property type="entry name" value="Glyco_trans_2-like"/>
</dbReference>
<dbReference type="Pfam" id="PF00535">
    <property type="entry name" value="Glycos_transf_2"/>
    <property type="match status" value="1"/>
</dbReference>
<sequence>MVEPLVAVVILNWNGQLLLQKFLPSVVNSTYKNLKIVVGDNASTDDSVAFVKENYPFIDLVVNDKNYGFAEGYNRVLNEVEADYYILLNSDVEVSHNWIEPLVELLESDKSIGAAQPILRSYTDRNHFEYAGAAGGFMDAYGYPFCRGRIFDTCEEDKGQYVQPIEIFWASGAALCIKKSAWINSGGFDADLFAHMEEIDLCWRLKNLDYKIMSCPSSVVYHVGGATLTTSNPYKTYLNFRNNLIILQKNLPSSEATKVIFVRFILDFIAWLKFLFTGKIRHTVAISRAHFNFLRTISSNKLKRTQLVKPFHQHTGIYKKSIVYAYFINKIKKFNNLDKNYLQ</sequence>
<name>A0ABU7H2Y7_9SPHI</name>
<dbReference type="RefSeq" id="WP_330146501.1">
    <property type="nucleotide sequence ID" value="NZ_JAZDQU010000002.1"/>
</dbReference>
<gene>
    <name evidence="5" type="ORF">VRU49_09275</name>
</gene>
<comment type="caution">
    <text evidence="5">The sequence shown here is derived from an EMBL/GenBank/DDBJ whole genome shotgun (WGS) entry which is preliminary data.</text>
</comment>
<keyword evidence="2 5" id="KW-0328">Glycosyltransferase</keyword>
<protein>
    <submittedName>
        <fullName evidence="5">Glycosyltransferase family 2 protein</fullName>
        <ecNumber evidence="5">2.4.-.-</ecNumber>
    </submittedName>
</protein>
<dbReference type="SUPFAM" id="SSF53448">
    <property type="entry name" value="Nucleotide-diphospho-sugar transferases"/>
    <property type="match status" value="1"/>
</dbReference>
<feature type="domain" description="Glycosyltransferase 2-like" evidence="4">
    <location>
        <begin position="8"/>
        <end position="132"/>
    </location>
</feature>
<organism evidence="5 6">
    <name type="scientific">Pedobacter flavus</name>
    <dbReference type="NCBI Taxonomy" id="3113906"/>
    <lineage>
        <taxon>Bacteria</taxon>
        <taxon>Pseudomonadati</taxon>
        <taxon>Bacteroidota</taxon>
        <taxon>Sphingobacteriia</taxon>
        <taxon>Sphingobacteriales</taxon>
        <taxon>Sphingobacteriaceae</taxon>
        <taxon>Pedobacter</taxon>
    </lineage>
</organism>
<comment type="similarity">
    <text evidence="1">Belongs to the glycosyltransferase 2 family.</text>
</comment>
<keyword evidence="6" id="KW-1185">Reference proteome</keyword>
<evidence type="ECO:0000259" key="4">
    <source>
        <dbReference type="Pfam" id="PF00535"/>
    </source>
</evidence>
<evidence type="ECO:0000256" key="2">
    <source>
        <dbReference type="ARBA" id="ARBA00022676"/>
    </source>
</evidence>
<dbReference type="Gene3D" id="3.90.550.10">
    <property type="entry name" value="Spore Coat Polysaccharide Biosynthesis Protein SpsA, Chain A"/>
    <property type="match status" value="1"/>
</dbReference>
<dbReference type="EC" id="2.4.-.-" evidence="5"/>
<reference evidence="5 6" key="1">
    <citation type="submission" date="2024-01" db="EMBL/GenBank/DDBJ databases">
        <title>Pedobacter sp. nov., isolated from oil-contaminated soil.</title>
        <authorList>
            <person name="Le N.T.T."/>
        </authorList>
    </citation>
    <scope>NUCLEOTIDE SEQUENCE [LARGE SCALE GENOMIC DNA]</scope>
    <source>
        <strain evidence="5 6">VNH31</strain>
    </source>
</reference>
<evidence type="ECO:0000256" key="1">
    <source>
        <dbReference type="ARBA" id="ARBA00006739"/>
    </source>
</evidence>